<accession>A0A4R3LKN4</accession>
<feature type="transmembrane region" description="Helical" evidence="5">
    <location>
        <begin position="373"/>
        <end position="392"/>
    </location>
</feature>
<evidence type="ECO:0000256" key="1">
    <source>
        <dbReference type="ARBA" id="ARBA00004141"/>
    </source>
</evidence>
<dbReference type="GO" id="GO:0055085">
    <property type="term" value="P:transmembrane transport"/>
    <property type="evidence" value="ECO:0007669"/>
    <property type="project" value="InterPro"/>
</dbReference>
<dbReference type="EMBL" id="VJNC01000009">
    <property type="protein sequence ID" value="TSE21825.1"/>
    <property type="molecule type" value="Genomic_DNA"/>
</dbReference>
<dbReference type="Pfam" id="PF01740">
    <property type="entry name" value="STAS"/>
    <property type="match status" value="1"/>
</dbReference>
<dbReference type="InterPro" id="IPR036513">
    <property type="entry name" value="STAS_dom_sf"/>
</dbReference>
<sequence>MRSSPQPSGWNAWFPILHWGRAYNRHDALADVTASAVVTLLLIPQALAYAVLAGLPPVTGLWASMLPMVAYALMCSSTVLGPGPTALRSMMSLAAAGGVAAVGSADFAAASALLAVLVGVTLLVMGALRLGFVAHLLSRPVLAGFTTAAAVLIAMGQVRHLLGVPLQADDALSFARSLWQHAHATHEPTLAVGVAALALLLALRRAAQPVLVRLGVPAGVAALVAKAAPLWVMLLAIGLSQALGLARWGVAVVGDIPRGLPPLTVQPLLQLPWSVVQALLWPALLMALLTFVEQISIARDMAARRREPLDVNAEMRAMGAANVAAGFSAAFNVGASFGRTAVVADAGGRTPAVGLITAALLALTALYLTPLLYALPMAVLAAIIVVSLGTLTDWASFARHWRYARTDFAAQVLTFALTVLVDLLTGLAAGVLASLALHVARSSRPHIAVVGNVPGTEHYRNVLRHPVVTHPQVLGLRVDESLFFANAPYLEQRIADLVASHPQVRHVVLQCSAINAIDASALDSLRAINDRLRAAGVRLHLSEVKGPVMDRLQRSDLLQRLSGQVFLTHHQAVQTLAADAPSQA</sequence>
<evidence type="ECO:0000256" key="4">
    <source>
        <dbReference type="ARBA" id="ARBA00023136"/>
    </source>
</evidence>
<proteinExistence type="predicted"/>
<feature type="transmembrane region" description="Helical" evidence="5">
    <location>
        <begin position="140"/>
        <end position="162"/>
    </location>
</feature>
<dbReference type="PROSITE" id="PS50801">
    <property type="entry name" value="STAS"/>
    <property type="match status" value="1"/>
</dbReference>
<dbReference type="OrthoDB" id="9769739at2"/>
<dbReference type="InterPro" id="IPR002645">
    <property type="entry name" value="STAS_dom"/>
</dbReference>
<dbReference type="Pfam" id="PF00916">
    <property type="entry name" value="Sulfate_transp"/>
    <property type="match status" value="1"/>
</dbReference>
<evidence type="ECO:0000313" key="7">
    <source>
        <dbReference type="EMBL" id="TCS98316.1"/>
    </source>
</evidence>
<evidence type="ECO:0000313" key="8">
    <source>
        <dbReference type="EMBL" id="TSE21825.1"/>
    </source>
</evidence>
<dbReference type="Proteomes" id="UP000295536">
    <property type="component" value="Unassembled WGS sequence"/>
</dbReference>
<keyword evidence="3 5" id="KW-1133">Transmembrane helix</keyword>
<dbReference type="InterPro" id="IPR001902">
    <property type="entry name" value="SLC26A/SulP_fam"/>
</dbReference>
<dbReference type="PANTHER" id="PTHR11814">
    <property type="entry name" value="SULFATE TRANSPORTER"/>
    <property type="match status" value="1"/>
</dbReference>
<dbReference type="Proteomes" id="UP000315577">
    <property type="component" value="Unassembled WGS sequence"/>
</dbReference>
<feature type="transmembrane region" description="Helical" evidence="5">
    <location>
        <begin position="278"/>
        <end position="298"/>
    </location>
</feature>
<organism evidence="7 9">
    <name type="scientific">Tepidimonas ignava</name>
    <dbReference type="NCBI Taxonomy" id="114249"/>
    <lineage>
        <taxon>Bacteria</taxon>
        <taxon>Pseudomonadati</taxon>
        <taxon>Pseudomonadota</taxon>
        <taxon>Betaproteobacteria</taxon>
        <taxon>Burkholderiales</taxon>
        <taxon>Tepidimonas</taxon>
    </lineage>
</organism>
<keyword evidence="10" id="KW-1185">Reference proteome</keyword>
<dbReference type="RefSeq" id="WP_132962196.1">
    <property type="nucleotide sequence ID" value="NZ_JBKBMZ010000004.1"/>
</dbReference>
<dbReference type="GO" id="GO:0016020">
    <property type="term" value="C:membrane"/>
    <property type="evidence" value="ECO:0007669"/>
    <property type="project" value="UniProtKB-SubCell"/>
</dbReference>
<feature type="domain" description="STAS" evidence="6">
    <location>
        <begin position="463"/>
        <end position="576"/>
    </location>
</feature>
<feature type="transmembrane region" description="Helical" evidence="5">
    <location>
        <begin position="28"/>
        <end position="52"/>
    </location>
</feature>
<dbReference type="AlphaFoldDB" id="A0A4R3LKN4"/>
<feature type="transmembrane region" description="Helical" evidence="5">
    <location>
        <begin position="412"/>
        <end position="437"/>
    </location>
</feature>
<evidence type="ECO:0000313" key="10">
    <source>
        <dbReference type="Proteomes" id="UP000315577"/>
    </source>
</evidence>
<dbReference type="Gene3D" id="3.30.750.24">
    <property type="entry name" value="STAS domain"/>
    <property type="match status" value="1"/>
</dbReference>
<keyword evidence="4 5" id="KW-0472">Membrane</keyword>
<feature type="transmembrane region" description="Helical" evidence="5">
    <location>
        <begin position="182"/>
        <end position="203"/>
    </location>
</feature>
<dbReference type="SUPFAM" id="SSF52091">
    <property type="entry name" value="SpoIIaa-like"/>
    <property type="match status" value="1"/>
</dbReference>
<evidence type="ECO:0000256" key="5">
    <source>
        <dbReference type="SAM" id="Phobius"/>
    </source>
</evidence>
<dbReference type="CDD" id="cd07042">
    <property type="entry name" value="STAS_SulP_like_sulfate_transporter"/>
    <property type="match status" value="1"/>
</dbReference>
<protein>
    <submittedName>
        <fullName evidence="7">SulP family sulfate permease</fullName>
    </submittedName>
    <submittedName>
        <fullName evidence="8">Sulfate transporter</fullName>
    </submittedName>
</protein>
<evidence type="ECO:0000256" key="3">
    <source>
        <dbReference type="ARBA" id="ARBA00022989"/>
    </source>
</evidence>
<reference evidence="7 9" key="1">
    <citation type="submission" date="2019-03" db="EMBL/GenBank/DDBJ databases">
        <title>Genomic Encyclopedia of Type Strains, Phase IV (KMG-IV): sequencing the most valuable type-strain genomes for metagenomic binning, comparative biology and taxonomic classification.</title>
        <authorList>
            <person name="Goeker M."/>
        </authorList>
    </citation>
    <scope>NUCLEOTIDE SEQUENCE [LARGE SCALE GENOMIC DNA]</scope>
    <source>
        <strain evidence="7 9">DSM 12034</strain>
    </source>
</reference>
<reference evidence="8 10" key="2">
    <citation type="submission" date="2019-07" db="EMBL/GenBank/DDBJ databases">
        <title>Tepidimonas ignava SPS-1037 draft genome.</title>
        <authorList>
            <person name="Da Costa M.S."/>
            <person name="Froufe H.J.C."/>
            <person name="Egas C."/>
            <person name="Albuquerque L."/>
        </authorList>
    </citation>
    <scope>NUCLEOTIDE SEQUENCE [LARGE SCALE GENOMIC DNA]</scope>
    <source>
        <strain evidence="8 10">SPS-1037</strain>
    </source>
</reference>
<evidence type="ECO:0000313" key="9">
    <source>
        <dbReference type="Proteomes" id="UP000295536"/>
    </source>
</evidence>
<feature type="transmembrane region" description="Helical" evidence="5">
    <location>
        <begin position="109"/>
        <end position="128"/>
    </location>
</feature>
<comment type="subcellular location">
    <subcellularLocation>
        <location evidence="1">Membrane</location>
        <topology evidence="1">Multi-pass membrane protein</topology>
    </subcellularLocation>
</comment>
<evidence type="ECO:0000259" key="6">
    <source>
        <dbReference type="PROSITE" id="PS50801"/>
    </source>
</evidence>
<keyword evidence="2 5" id="KW-0812">Transmembrane</keyword>
<name>A0A4R3LKN4_9BURK</name>
<feature type="transmembrane region" description="Helical" evidence="5">
    <location>
        <begin position="319"/>
        <end position="338"/>
    </location>
</feature>
<feature type="transmembrane region" description="Helical" evidence="5">
    <location>
        <begin position="350"/>
        <end position="368"/>
    </location>
</feature>
<dbReference type="InterPro" id="IPR011547">
    <property type="entry name" value="SLC26A/SulP_dom"/>
</dbReference>
<dbReference type="EMBL" id="SMAH01000005">
    <property type="protein sequence ID" value="TCS98316.1"/>
    <property type="molecule type" value="Genomic_DNA"/>
</dbReference>
<gene>
    <name evidence="7" type="ORF">EDC36_10572</name>
    <name evidence="8" type="ORF">Tigna_01552</name>
</gene>
<feature type="transmembrane region" description="Helical" evidence="5">
    <location>
        <begin position="215"/>
        <end position="239"/>
    </location>
</feature>
<comment type="caution">
    <text evidence="7">The sequence shown here is derived from an EMBL/GenBank/DDBJ whole genome shotgun (WGS) entry which is preliminary data.</text>
</comment>
<dbReference type="NCBIfam" id="TIGR00815">
    <property type="entry name" value="sulP"/>
    <property type="match status" value="1"/>
</dbReference>
<evidence type="ECO:0000256" key="2">
    <source>
        <dbReference type="ARBA" id="ARBA00022692"/>
    </source>
</evidence>
<feature type="transmembrane region" description="Helical" evidence="5">
    <location>
        <begin position="58"/>
        <end position="74"/>
    </location>
</feature>